<accession>A0A1D2MU70</accession>
<feature type="binding site" evidence="12">
    <location>
        <position position="345"/>
    </location>
    <ligand>
        <name>Ca(2+)</name>
        <dbReference type="ChEBI" id="CHEBI:29108"/>
        <label>5</label>
    </ligand>
</feature>
<dbReference type="STRING" id="48709.A0A1D2MU70"/>
<dbReference type="EMBL" id="LJIJ01000539">
    <property type="protein sequence ID" value="ODM96438.1"/>
    <property type="molecule type" value="Genomic_DNA"/>
</dbReference>
<dbReference type="InterPro" id="IPR000585">
    <property type="entry name" value="Hemopexin-like_dom"/>
</dbReference>
<feature type="binding site" evidence="12">
    <location>
        <position position="218"/>
    </location>
    <ligand>
        <name>Zn(2+)</name>
        <dbReference type="ChEBI" id="CHEBI:29105"/>
        <label>1</label>
    </ligand>
</feature>
<feature type="binding site" description="in inhibited form" evidence="12">
    <location>
        <position position="118"/>
    </location>
    <ligand>
        <name>Zn(2+)</name>
        <dbReference type="ChEBI" id="CHEBI:29105"/>
        <label>2</label>
        <note>catalytic</note>
    </ligand>
</feature>
<feature type="binding site" evidence="12">
    <location>
        <position position="225"/>
    </location>
    <ligand>
        <name>Ca(2+)</name>
        <dbReference type="ChEBI" id="CHEBI:29108"/>
        <label>2</label>
    </ligand>
</feature>
<feature type="binding site" evidence="12">
    <location>
        <position position="231"/>
    </location>
    <ligand>
        <name>Ca(2+)</name>
        <dbReference type="ChEBI" id="CHEBI:29108"/>
        <label>3</label>
    </ligand>
</feature>
<feature type="compositionally biased region" description="Basic and acidic residues" evidence="15">
    <location>
        <begin position="554"/>
        <end position="567"/>
    </location>
</feature>
<dbReference type="Gene3D" id="2.110.10.10">
    <property type="entry name" value="Hemopexin-like domain"/>
    <property type="match status" value="1"/>
</dbReference>
<dbReference type="InterPro" id="IPR002477">
    <property type="entry name" value="Peptidoglycan-bd-like"/>
</dbReference>
<dbReference type="InterPro" id="IPR024079">
    <property type="entry name" value="MetalloPept_cat_dom_sf"/>
</dbReference>
<dbReference type="InterPro" id="IPR018487">
    <property type="entry name" value="Hemopexin-like_repeat"/>
</dbReference>
<dbReference type="GO" id="GO:0031012">
    <property type="term" value="C:extracellular matrix"/>
    <property type="evidence" value="ECO:0007669"/>
    <property type="project" value="InterPro"/>
</dbReference>
<dbReference type="GO" id="GO:0006508">
    <property type="term" value="P:proteolysis"/>
    <property type="evidence" value="ECO:0007669"/>
    <property type="project" value="UniProtKB-KW"/>
</dbReference>
<dbReference type="OrthoDB" id="406838at2759"/>
<evidence type="ECO:0000256" key="12">
    <source>
        <dbReference type="PIRSR" id="PIRSR621190-2"/>
    </source>
</evidence>
<dbReference type="Proteomes" id="UP000094527">
    <property type="component" value="Unassembled WGS sequence"/>
</dbReference>
<dbReference type="InterPro" id="IPR036365">
    <property type="entry name" value="PGBD-like_sf"/>
</dbReference>
<dbReference type="Pfam" id="PF01471">
    <property type="entry name" value="PG_binding_1"/>
    <property type="match status" value="1"/>
</dbReference>
<feature type="binding site" evidence="12">
    <location>
        <position position="232"/>
    </location>
    <ligand>
        <name>Ca(2+)</name>
        <dbReference type="ChEBI" id="CHEBI:29108"/>
        <label>1</label>
    </ligand>
</feature>
<keyword evidence="7 11" id="KW-0862">Zinc</keyword>
<feature type="binding site" evidence="12">
    <location>
        <position position="389"/>
    </location>
    <ligand>
        <name>Ca(2+)</name>
        <dbReference type="ChEBI" id="CHEBI:29108"/>
        <label>4</label>
    </ligand>
</feature>
<dbReference type="PANTHER" id="PTHR10201">
    <property type="entry name" value="MATRIX METALLOPROTEINASE"/>
    <property type="match status" value="1"/>
</dbReference>
<feature type="region of interest" description="Disordered" evidence="15">
    <location>
        <begin position="295"/>
        <end position="337"/>
    </location>
</feature>
<sequence>MFCISGFSCPHCGASNSQQKKTRNCSITSSTNLFVILISTLHLVSWIGAGNAAPVHTDTGAMMYLSNFGWLDPSSKKIGSQSLIDIRKSIQDFQAFAGLNITGELDEETVETMSLPRCGVRDKIGHDARRRKRYALQGSRWKVKNLTYRIAKYPRLVEVLGRDRVDAEIDEAFAVWQGATDLTFTRKSTGKVHIEIRFENREHGDGDPFDGEGGTLAHAYFPVYGGDAHFDDDEKWTIKTYRGTNLFQVAAHEFGHSLGLSHSDVRDSLMAPFYRGYNPKFKLHSDDVIAIQSLYGKKTTPPPPPPRTPSPARPPNKFPITPAATSPSSGKENSKLCNDPKIDAITTMSDGNTYAFKGSEVYRLTDNGIFFGYPKKIFILFPGLPNDIDGAFTWSNDKTYFFKGSHYWRYTNMTMDASYPKSISDGFSGIPTNIDTAFVWGGNGKIYFFKGDQYWRFDPARTPPVSFGYPKPISNWNDIPNNLDAALKYSNGYTYFFKGNKYWRFNDRSFSIDTADPPFPRAVGSWWYGCGKSNTMKNGSPTSNDYNDADVGEYDDKNADSEARDNKGLGTDSQDSRGSETNSGKSWWKKAWSWTKNIFG</sequence>
<feature type="binding site" evidence="12">
    <location>
        <position position="229"/>
    </location>
    <ligand>
        <name>Zn(2+)</name>
        <dbReference type="ChEBI" id="CHEBI:29105"/>
        <label>1</label>
    </ligand>
</feature>
<feature type="binding site" evidence="12">
    <location>
        <position position="391"/>
    </location>
    <ligand>
        <name>Ca(2+)</name>
        <dbReference type="ChEBI" id="CHEBI:29108"/>
        <label>5</label>
    </ligand>
</feature>
<dbReference type="GO" id="GO:0008270">
    <property type="term" value="F:zinc ion binding"/>
    <property type="evidence" value="ECO:0007669"/>
    <property type="project" value="InterPro"/>
</dbReference>
<evidence type="ECO:0000256" key="2">
    <source>
        <dbReference type="ARBA" id="ARBA00022670"/>
    </source>
</evidence>
<name>A0A1D2MU70_ORCCI</name>
<keyword evidence="8" id="KW-0482">Metalloprotease</keyword>
<organism evidence="17 18">
    <name type="scientific">Orchesella cincta</name>
    <name type="common">Springtail</name>
    <name type="synonym">Podura cincta</name>
    <dbReference type="NCBI Taxonomy" id="48709"/>
    <lineage>
        <taxon>Eukaryota</taxon>
        <taxon>Metazoa</taxon>
        <taxon>Ecdysozoa</taxon>
        <taxon>Arthropoda</taxon>
        <taxon>Hexapoda</taxon>
        <taxon>Collembola</taxon>
        <taxon>Entomobryomorpha</taxon>
        <taxon>Entomobryoidea</taxon>
        <taxon>Orchesellidae</taxon>
        <taxon>Orchesellinae</taxon>
        <taxon>Orchesella</taxon>
    </lineage>
</organism>
<evidence type="ECO:0000256" key="13">
    <source>
        <dbReference type="PIRSR" id="PIRSR621190-4"/>
    </source>
</evidence>
<evidence type="ECO:0000313" key="17">
    <source>
        <dbReference type="EMBL" id="ODM96438.1"/>
    </source>
</evidence>
<dbReference type="PRINTS" id="PR00138">
    <property type="entry name" value="MATRIXIN"/>
</dbReference>
<feature type="repeat" description="Hemopexin" evidence="14">
    <location>
        <begin position="339"/>
        <end position="384"/>
    </location>
</feature>
<keyword evidence="5" id="KW-0677">Repeat</keyword>
<keyword evidence="2" id="KW-0645">Protease</keyword>
<dbReference type="FunFam" id="3.40.390.10:FF:000022">
    <property type="entry name" value="Matrix metalloproteinase 1, isoform C"/>
    <property type="match status" value="1"/>
</dbReference>
<feature type="active site" evidence="10">
    <location>
        <position position="253"/>
    </location>
</feature>
<feature type="repeat" description="Hemopexin" evidence="14">
    <location>
        <begin position="481"/>
        <end position="530"/>
    </location>
</feature>
<feature type="binding site" evidence="12">
    <location>
        <position position="234"/>
    </location>
    <ligand>
        <name>Ca(2+)</name>
        <dbReference type="ChEBI" id="CHEBI:29108"/>
        <label>1</label>
    </ligand>
</feature>
<feature type="binding site" evidence="11">
    <location>
        <position position="262"/>
    </location>
    <ligand>
        <name>Zn(2+)</name>
        <dbReference type="ChEBI" id="CHEBI:29105"/>
        <label>2</label>
        <note>catalytic</note>
    </ligand>
</feature>
<dbReference type="InterPro" id="IPR001818">
    <property type="entry name" value="Pept_M10_metallopeptidase"/>
</dbReference>
<dbReference type="CDD" id="cd04278">
    <property type="entry name" value="ZnMc_MMP"/>
    <property type="match status" value="1"/>
</dbReference>
<feature type="binding site" evidence="12">
    <location>
        <position position="437"/>
    </location>
    <ligand>
        <name>Ca(2+)</name>
        <dbReference type="ChEBI" id="CHEBI:29108"/>
        <label>5</label>
    </ligand>
</feature>
<evidence type="ECO:0000256" key="6">
    <source>
        <dbReference type="ARBA" id="ARBA00022801"/>
    </source>
</evidence>
<evidence type="ECO:0000256" key="10">
    <source>
        <dbReference type="PIRSR" id="PIRSR001191-1"/>
    </source>
</evidence>
<feature type="domain" description="Peptidase metallopeptidase" evidence="16">
    <location>
        <begin position="137"/>
        <end position="297"/>
    </location>
</feature>
<feature type="binding site" evidence="12">
    <location>
        <position position="203"/>
    </location>
    <ligand>
        <name>Zn(2+)</name>
        <dbReference type="ChEBI" id="CHEBI:29105"/>
        <label>1</label>
    </ligand>
</feature>
<evidence type="ECO:0000313" key="18">
    <source>
        <dbReference type="Proteomes" id="UP000094527"/>
    </source>
</evidence>
<feature type="binding site" evidence="12">
    <location>
        <position position="484"/>
    </location>
    <ligand>
        <name>Ca(2+)</name>
        <dbReference type="ChEBI" id="CHEBI:29108"/>
        <label>4</label>
    </ligand>
</feature>
<evidence type="ECO:0000256" key="1">
    <source>
        <dbReference type="ARBA" id="ARBA00010370"/>
    </source>
</evidence>
<feature type="region of interest" description="Disordered" evidence="15">
    <location>
        <begin position="538"/>
        <end position="587"/>
    </location>
</feature>
<feature type="binding site" evidence="12">
    <location>
        <position position="205"/>
    </location>
    <ligand>
        <name>Zn(2+)</name>
        <dbReference type="ChEBI" id="CHEBI:29105"/>
        <label>1</label>
    </ligand>
</feature>
<comment type="caution">
    <text evidence="17">The sequence shown here is derived from an EMBL/GenBank/DDBJ whole genome shotgun (WGS) entry which is preliminary data.</text>
</comment>
<dbReference type="InterPro" id="IPR036375">
    <property type="entry name" value="Hemopexin-like_dom_sf"/>
</dbReference>
<evidence type="ECO:0000256" key="9">
    <source>
        <dbReference type="ARBA" id="ARBA00023145"/>
    </source>
</evidence>
<feature type="binding site" evidence="12">
    <location>
        <position position="227"/>
    </location>
    <ligand>
        <name>Ca(2+)</name>
        <dbReference type="ChEBI" id="CHEBI:29108"/>
        <label>2</label>
    </ligand>
</feature>
<evidence type="ECO:0000256" key="5">
    <source>
        <dbReference type="ARBA" id="ARBA00022737"/>
    </source>
</evidence>
<dbReference type="GO" id="GO:0004222">
    <property type="term" value="F:metalloendopeptidase activity"/>
    <property type="evidence" value="ECO:0007669"/>
    <property type="project" value="InterPro"/>
</dbReference>
<dbReference type="SMART" id="SM00235">
    <property type="entry name" value="ZnMc"/>
    <property type="match status" value="1"/>
</dbReference>
<dbReference type="FunFam" id="2.110.10.10:FF:000007">
    <property type="entry name" value="stromelysin-3 isoform X2"/>
    <property type="match status" value="1"/>
</dbReference>
<reference evidence="17 18" key="1">
    <citation type="journal article" date="2016" name="Genome Biol. Evol.">
        <title>Gene Family Evolution Reflects Adaptation to Soil Environmental Stressors in the Genome of the Collembolan Orchesella cincta.</title>
        <authorList>
            <person name="Faddeeva-Vakhrusheva A."/>
            <person name="Derks M.F."/>
            <person name="Anvar S.Y."/>
            <person name="Agamennone V."/>
            <person name="Suring W."/>
            <person name="Smit S."/>
            <person name="van Straalen N.M."/>
            <person name="Roelofs D."/>
        </authorList>
    </citation>
    <scope>NUCLEOTIDE SEQUENCE [LARGE SCALE GENOMIC DNA]</scope>
    <source>
        <tissue evidence="17">Mixed pool</tissue>
    </source>
</reference>
<feature type="compositionally biased region" description="Pro residues" evidence="15">
    <location>
        <begin position="300"/>
        <end position="317"/>
    </location>
</feature>
<evidence type="ECO:0000256" key="4">
    <source>
        <dbReference type="ARBA" id="ARBA00022729"/>
    </source>
</evidence>
<evidence type="ECO:0000256" key="3">
    <source>
        <dbReference type="ARBA" id="ARBA00022723"/>
    </source>
</evidence>
<evidence type="ECO:0000256" key="8">
    <source>
        <dbReference type="ARBA" id="ARBA00023049"/>
    </source>
</evidence>
<dbReference type="PANTHER" id="PTHR10201:SF291">
    <property type="entry name" value="MATRIX METALLOPROTEINASE 1, ISOFORM C-RELATED"/>
    <property type="match status" value="1"/>
</dbReference>
<dbReference type="Gene3D" id="3.40.390.10">
    <property type="entry name" value="Collagenase (Catalytic Domain)"/>
    <property type="match status" value="1"/>
</dbReference>
<dbReference type="SUPFAM" id="SSF55486">
    <property type="entry name" value="Metalloproteases ('zincins'), catalytic domain"/>
    <property type="match status" value="1"/>
</dbReference>
<dbReference type="OMA" id="DAEQWTI"/>
<dbReference type="SMART" id="SM00120">
    <property type="entry name" value="HX"/>
    <property type="match status" value="4"/>
</dbReference>
<evidence type="ECO:0000256" key="14">
    <source>
        <dbReference type="PROSITE-ProRule" id="PRU01011"/>
    </source>
</evidence>
<dbReference type="InterPro" id="IPR033739">
    <property type="entry name" value="M10A_MMP"/>
</dbReference>
<feature type="binding site" evidence="12">
    <location>
        <position position="343"/>
    </location>
    <ligand>
        <name>Ca(2+)</name>
        <dbReference type="ChEBI" id="CHEBI:29108"/>
        <label>4</label>
    </ligand>
</feature>
<feature type="binding site" evidence="11">
    <location>
        <position position="252"/>
    </location>
    <ligand>
        <name>Zn(2+)</name>
        <dbReference type="ChEBI" id="CHEBI:29105"/>
        <label>2</label>
        <note>catalytic</note>
    </ligand>
</feature>
<protein>
    <submittedName>
        <fullName evidence="17">Matrix metalloproteinase-16</fullName>
    </submittedName>
</protein>
<evidence type="ECO:0000256" key="15">
    <source>
        <dbReference type="SAM" id="MobiDB-lite"/>
    </source>
</evidence>
<dbReference type="GO" id="GO:0030198">
    <property type="term" value="P:extracellular matrix organization"/>
    <property type="evidence" value="ECO:0007669"/>
    <property type="project" value="TreeGrafter"/>
</dbReference>
<feature type="modified residue" description="Phosphotyrosine; by PKDCC" evidence="13">
    <location>
        <position position="419"/>
    </location>
</feature>
<comment type="cofactor">
    <cofactor evidence="12">
        <name>Ca(2+)</name>
        <dbReference type="ChEBI" id="CHEBI:29108"/>
    </cofactor>
    <text evidence="12">Can bind about 5 Ca(2+) ions per subunit.</text>
</comment>
<gene>
    <name evidence="17" type="ORF">Ocin01_10239</name>
</gene>
<evidence type="ECO:0000256" key="11">
    <source>
        <dbReference type="PIRSR" id="PIRSR001191-2"/>
    </source>
</evidence>
<keyword evidence="12" id="KW-0106">Calcium</keyword>
<dbReference type="InterPro" id="IPR021190">
    <property type="entry name" value="Pept_M10A"/>
</dbReference>
<evidence type="ECO:0000259" key="16">
    <source>
        <dbReference type="SMART" id="SM00235"/>
    </source>
</evidence>
<feature type="repeat" description="Hemopexin" evidence="14">
    <location>
        <begin position="385"/>
        <end position="430"/>
    </location>
</feature>
<keyword evidence="3 11" id="KW-0479">Metal-binding</keyword>
<dbReference type="CDD" id="cd00094">
    <property type="entry name" value="HX"/>
    <property type="match status" value="1"/>
</dbReference>
<feature type="binding site" evidence="12">
    <location>
        <position position="211"/>
    </location>
    <ligand>
        <name>Ca(2+)</name>
        <dbReference type="ChEBI" id="CHEBI:29108"/>
        <label>3</label>
    </ligand>
</feature>
<dbReference type="AlphaFoldDB" id="A0A1D2MU70"/>
<evidence type="ECO:0000256" key="7">
    <source>
        <dbReference type="ARBA" id="ARBA00022833"/>
    </source>
</evidence>
<keyword evidence="18" id="KW-1185">Reference proteome</keyword>
<keyword evidence="4" id="KW-0732">Signal</keyword>
<feature type="binding site" evidence="12">
    <location>
        <position position="234"/>
    </location>
    <ligand>
        <name>Ca(2+)</name>
        <dbReference type="ChEBI" id="CHEBI:29108"/>
        <label>3</label>
    </ligand>
</feature>
<dbReference type="Pfam" id="PF00413">
    <property type="entry name" value="Peptidase_M10"/>
    <property type="match status" value="1"/>
</dbReference>
<feature type="binding site" evidence="12">
    <location>
        <position position="210"/>
    </location>
    <ligand>
        <name>Ca(2+)</name>
        <dbReference type="ChEBI" id="CHEBI:29108"/>
        <label>3</label>
    </ligand>
</feature>
<keyword evidence="6" id="KW-0378">Hydrolase</keyword>
<keyword evidence="9" id="KW-0865">Zymogen</keyword>
<dbReference type="PIRSF" id="PIRSF001191">
    <property type="entry name" value="Peptidase_M10A_matrix"/>
    <property type="match status" value="1"/>
</dbReference>
<comment type="similarity">
    <text evidence="1">Belongs to the peptidase M10A family.</text>
</comment>
<feature type="binding site" evidence="12">
    <location>
        <position position="270"/>
    </location>
    <ligand>
        <name>Zn(2+)</name>
        <dbReference type="ChEBI" id="CHEBI:29105"/>
        <label>2</label>
        <note>catalytic</note>
    </ligand>
</feature>
<feature type="binding site" evidence="11">
    <location>
        <position position="256"/>
    </location>
    <ligand>
        <name>Zn(2+)</name>
        <dbReference type="ChEBI" id="CHEBI:29105"/>
        <label>2</label>
        <note>catalytic</note>
    </ligand>
</feature>
<comment type="cofactor">
    <cofactor evidence="12">
        <name>Zn(2+)</name>
        <dbReference type="ChEBI" id="CHEBI:29105"/>
    </cofactor>
    <text evidence="12">Binds 2 Zn(2+) ions per subunit.</text>
</comment>
<dbReference type="InterPro" id="IPR006026">
    <property type="entry name" value="Peptidase_Metallo"/>
</dbReference>
<dbReference type="SUPFAM" id="SSF47090">
    <property type="entry name" value="PGBD-like"/>
    <property type="match status" value="1"/>
</dbReference>
<dbReference type="Pfam" id="PF00045">
    <property type="entry name" value="Hemopexin"/>
    <property type="match status" value="4"/>
</dbReference>
<dbReference type="PROSITE" id="PS51642">
    <property type="entry name" value="HEMOPEXIN_2"/>
    <property type="match status" value="4"/>
</dbReference>
<feature type="repeat" description="Hemopexin" evidence="14">
    <location>
        <begin position="431"/>
        <end position="480"/>
    </location>
</feature>
<proteinExistence type="inferred from homology"/>
<dbReference type="SUPFAM" id="SSF50923">
    <property type="entry name" value="Hemopexin-like domain"/>
    <property type="match status" value="1"/>
</dbReference>
<dbReference type="GO" id="GO:0005615">
    <property type="term" value="C:extracellular space"/>
    <property type="evidence" value="ECO:0007669"/>
    <property type="project" value="TreeGrafter"/>
</dbReference>
<dbReference type="GO" id="GO:0030574">
    <property type="term" value="P:collagen catabolic process"/>
    <property type="evidence" value="ECO:0007669"/>
    <property type="project" value="TreeGrafter"/>
</dbReference>